<proteinExistence type="predicted"/>
<keyword evidence="2" id="KW-1133">Transmembrane helix</keyword>
<evidence type="ECO:0000313" key="4">
    <source>
        <dbReference type="Proteomes" id="UP000018896"/>
    </source>
</evidence>
<feature type="coiled-coil region" evidence="1">
    <location>
        <begin position="447"/>
        <end position="491"/>
    </location>
</feature>
<accession>W4QRX0</accession>
<organism evidence="3 4">
    <name type="scientific">Halalkalibacter akibai (strain ATCC 43226 / DSM 21942 / CIP 109018 / JCM 9157 / 1139)</name>
    <name type="common">Bacillus akibai</name>
    <dbReference type="NCBI Taxonomy" id="1236973"/>
    <lineage>
        <taxon>Bacteria</taxon>
        <taxon>Bacillati</taxon>
        <taxon>Bacillota</taxon>
        <taxon>Bacilli</taxon>
        <taxon>Bacillales</taxon>
        <taxon>Bacillaceae</taxon>
        <taxon>Halalkalibacter</taxon>
    </lineage>
</organism>
<dbReference type="AlphaFoldDB" id="W4QRX0"/>
<evidence type="ECO:0000256" key="1">
    <source>
        <dbReference type="SAM" id="Coils"/>
    </source>
</evidence>
<keyword evidence="4" id="KW-1185">Reference proteome</keyword>
<keyword evidence="2" id="KW-0812">Transmembrane</keyword>
<reference evidence="3 4" key="1">
    <citation type="journal article" date="2014" name="Genome Announc.">
        <title>Draft Genome Sequences of Three Alkaliphilic Bacillus Strains, Bacillus wakoensis JCM 9140T, Bacillus akibai JCM 9157T, and Bacillus hemicellulosilyticus JCM 9152T.</title>
        <authorList>
            <person name="Yuki M."/>
            <person name="Oshima K."/>
            <person name="Suda W."/>
            <person name="Oshida Y."/>
            <person name="Kitamura K."/>
            <person name="Iida T."/>
            <person name="Hattori M."/>
            <person name="Ohkuma M."/>
        </authorList>
    </citation>
    <scope>NUCLEOTIDE SEQUENCE [LARGE SCALE GENOMIC DNA]</scope>
    <source>
        <strain evidence="3 4">JCM 9157</strain>
    </source>
</reference>
<evidence type="ECO:0000256" key="2">
    <source>
        <dbReference type="SAM" id="Phobius"/>
    </source>
</evidence>
<gene>
    <name evidence="3" type="ORF">JCM9157_1102</name>
</gene>
<dbReference type="Proteomes" id="UP000018896">
    <property type="component" value="Unassembled WGS sequence"/>
</dbReference>
<dbReference type="eggNOG" id="ENOG502ZB1K">
    <property type="taxonomic scope" value="Bacteria"/>
</dbReference>
<keyword evidence="2" id="KW-0472">Membrane</keyword>
<name>W4QRX0_HALA3</name>
<keyword evidence="1" id="KW-0175">Coiled coil</keyword>
<dbReference type="EMBL" id="BAUV01000005">
    <property type="protein sequence ID" value="GAE34069.1"/>
    <property type="molecule type" value="Genomic_DNA"/>
</dbReference>
<dbReference type="STRING" id="1236973.JCM9157_1102"/>
<sequence length="516" mass="59539">MNGKTLIDAIMTADSQSLRYCYVALTKTSMLKMMSSNLLQTSEKWLKKEETDRYDLYLKGEVDKVTMPDDKLRMEILLVLAEKLKINMNYWNTTKGLTEFGEQVLKRTLVEYKKIDKKFEGTSFDELIQYQLARMFEVVDKKLEKASEEQKEKFLENVQSFIDQLPKDQQDKIREELGIEDFSKKVMNKVLATGGASVLFSSIVNTMGFSFYMGASSLLASSAGLFGITLPFAAYTTMSSVIAVLAAPLFVAGMIVASGFYLKSQKNKLDKMMVPLSLMQLLLGHLSKGDQIKPSYDPIQRAWTETYQTYISYTHLNHQFTTELTNVQINLTVQKEERRKLITEIALLQQEVNRSVTEIAEYLKYNEIQTTSTDPELIRALTELRKLKVEINQLSRKEVGATGFLAKMKESWVNTSQQISLQDRFKKRNNQSEIVAERIIARKLPVFEEEQVKINRNKEKIEKLESKVKEITEAINKLDKQSKQIKEKQQMNQNKMIQIEKKYFGIEKLPLRDVIE</sequence>
<feature type="transmembrane region" description="Helical" evidence="2">
    <location>
        <begin position="232"/>
        <end position="262"/>
    </location>
</feature>
<evidence type="ECO:0000313" key="3">
    <source>
        <dbReference type="EMBL" id="GAE34069.1"/>
    </source>
</evidence>
<dbReference type="OrthoDB" id="2956967at2"/>
<comment type="caution">
    <text evidence="3">The sequence shown here is derived from an EMBL/GenBank/DDBJ whole genome shotgun (WGS) entry which is preliminary data.</text>
</comment>
<dbReference type="RefSeq" id="WP_035662810.1">
    <property type="nucleotide sequence ID" value="NZ_BAUV01000005.1"/>
</dbReference>
<protein>
    <submittedName>
        <fullName evidence="3">Uncharacterized protein</fullName>
    </submittedName>
</protein>